<evidence type="ECO:0000313" key="8">
    <source>
        <dbReference type="EMBL" id="KAG0009381.1"/>
    </source>
</evidence>
<dbReference type="PANTHER" id="PTHR42738">
    <property type="entry name" value="HYDROXYMETHYLGLUTARYL-COA LYASE"/>
    <property type="match status" value="1"/>
</dbReference>
<evidence type="ECO:0000256" key="4">
    <source>
        <dbReference type="ARBA" id="ARBA00022723"/>
    </source>
</evidence>
<dbReference type="PROSITE" id="PS51417">
    <property type="entry name" value="ARF"/>
    <property type="match status" value="1"/>
</dbReference>
<dbReference type="NCBIfam" id="NF004283">
    <property type="entry name" value="PRK05692.1"/>
    <property type="match status" value="1"/>
</dbReference>
<dbReference type="InterPro" id="IPR001806">
    <property type="entry name" value="Small_GTPase"/>
</dbReference>
<dbReference type="SMART" id="SM00175">
    <property type="entry name" value="RAB"/>
    <property type="match status" value="1"/>
</dbReference>
<dbReference type="GO" id="GO:0046951">
    <property type="term" value="P:ketone body biosynthetic process"/>
    <property type="evidence" value="ECO:0007669"/>
    <property type="project" value="TreeGrafter"/>
</dbReference>
<name>A0A9P6MQC8_9FUNG</name>
<dbReference type="EMBL" id="JAAAID010001606">
    <property type="protein sequence ID" value="KAG0009381.1"/>
    <property type="molecule type" value="Genomic_DNA"/>
</dbReference>
<dbReference type="InterPro" id="IPR027417">
    <property type="entry name" value="P-loop_NTPase"/>
</dbReference>
<comment type="catalytic activity">
    <reaction evidence="6">
        <text>(3S)-3-hydroxy-3-methylglutaryl-CoA = acetoacetate + acetyl-CoA</text>
        <dbReference type="Rhea" id="RHEA:24404"/>
        <dbReference type="ChEBI" id="CHEBI:13705"/>
        <dbReference type="ChEBI" id="CHEBI:43074"/>
        <dbReference type="ChEBI" id="CHEBI:57288"/>
        <dbReference type="EC" id="4.1.3.4"/>
    </reaction>
</comment>
<comment type="pathway">
    <text evidence="1">Metabolic intermediate metabolism; (S)-3-hydroxy-3-methylglutaryl-CoA degradation; acetoacetate from (S)-3-hydroxy-3-methylglutaryl-CoA: step 1/1.</text>
</comment>
<organism evidence="8 9">
    <name type="scientific">Entomortierella chlamydospora</name>
    <dbReference type="NCBI Taxonomy" id="101097"/>
    <lineage>
        <taxon>Eukaryota</taxon>
        <taxon>Fungi</taxon>
        <taxon>Fungi incertae sedis</taxon>
        <taxon>Mucoromycota</taxon>
        <taxon>Mortierellomycotina</taxon>
        <taxon>Mortierellomycetes</taxon>
        <taxon>Mortierellales</taxon>
        <taxon>Mortierellaceae</taxon>
        <taxon>Entomortierella</taxon>
    </lineage>
</organism>
<evidence type="ECO:0000313" key="9">
    <source>
        <dbReference type="Proteomes" id="UP000703661"/>
    </source>
</evidence>
<dbReference type="PROSITE" id="PS51421">
    <property type="entry name" value="RAS"/>
    <property type="match status" value="1"/>
</dbReference>
<dbReference type="SMART" id="SM00173">
    <property type="entry name" value="RAS"/>
    <property type="match status" value="1"/>
</dbReference>
<dbReference type="Gene3D" id="3.20.20.70">
    <property type="entry name" value="Aldolase class I"/>
    <property type="match status" value="1"/>
</dbReference>
<comment type="similarity">
    <text evidence="2">Belongs to the HMG-CoA lyase family.</text>
</comment>
<dbReference type="PANTHER" id="PTHR42738:SF7">
    <property type="entry name" value="HYDROXYMETHYLGLUTARYL-COA LYASE"/>
    <property type="match status" value="1"/>
</dbReference>
<dbReference type="PRINTS" id="PR00449">
    <property type="entry name" value="RASTRNSFRMNG"/>
</dbReference>
<dbReference type="Proteomes" id="UP000703661">
    <property type="component" value="Unassembled WGS sequence"/>
</dbReference>
<dbReference type="InterPro" id="IPR043594">
    <property type="entry name" value="HMGL"/>
</dbReference>
<dbReference type="NCBIfam" id="TIGR00231">
    <property type="entry name" value="small_GTP"/>
    <property type="match status" value="1"/>
</dbReference>
<dbReference type="PROSITE" id="PS50991">
    <property type="entry name" value="PYR_CT"/>
    <property type="match status" value="1"/>
</dbReference>
<keyword evidence="9" id="KW-1185">Reference proteome</keyword>
<dbReference type="FunFam" id="3.40.50.300:FF:000808">
    <property type="entry name" value="Small GTP-binding protein, putative"/>
    <property type="match status" value="1"/>
</dbReference>
<dbReference type="InterPro" id="IPR013785">
    <property type="entry name" value="Aldolase_TIM"/>
</dbReference>
<evidence type="ECO:0000256" key="5">
    <source>
        <dbReference type="ARBA" id="ARBA00023239"/>
    </source>
</evidence>
<comment type="caution">
    <text evidence="8">The sequence shown here is derived from an EMBL/GenBank/DDBJ whole genome shotgun (WGS) entry which is preliminary data.</text>
</comment>
<evidence type="ECO:0000256" key="3">
    <source>
        <dbReference type="ARBA" id="ARBA00012910"/>
    </source>
</evidence>
<dbReference type="Pfam" id="PF00071">
    <property type="entry name" value="Ras"/>
    <property type="match status" value="1"/>
</dbReference>
<accession>A0A9P6MQC8</accession>
<dbReference type="GO" id="GO:0006552">
    <property type="term" value="P:L-leucine catabolic process"/>
    <property type="evidence" value="ECO:0007669"/>
    <property type="project" value="TreeGrafter"/>
</dbReference>
<reference evidence="8" key="1">
    <citation type="journal article" date="2020" name="Fungal Divers.">
        <title>Resolving the Mortierellaceae phylogeny through synthesis of multi-gene phylogenetics and phylogenomics.</title>
        <authorList>
            <person name="Vandepol N."/>
            <person name="Liber J."/>
            <person name="Desiro A."/>
            <person name="Na H."/>
            <person name="Kennedy M."/>
            <person name="Barry K."/>
            <person name="Grigoriev I.V."/>
            <person name="Miller A.N."/>
            <person name="O'Donnell K."/>
            <person name="Stajich J.E."/>
            <person name="Bonito G."/>
        </authorList>
    </citation>
    <scope>NUCLEOTIDE SEQUENCE</scope>
    <source>
        <strain evidence="8">NRRL 2769</strain>
    </source>
</reference>
<dbReference type="SMART" id="SM00176">
    <property type="entry name" value="RAN"/>
    <property type="match status" value="1"/>
</dbReference>
<dbReference type="GO" id="GO:0005525">
    <property type="term" value="F:GTP binding"/>
    <property type="evidence" value="ECO:0007669"/>
    <property type="project" value="InterPro"/>
</dbReference>
<keyword evidence="5 8" id="KW-0456">Lyase</keyword>
<dbReference type="CDD" id="cd07938">
    <property type="entry name" value="DRE_TIM_HMGL"/>
    <property type="match status" value="1"/>
</dbReference>
<proteinExistence type="inferred from homology"/>
<dbReference type="AlphaFoldDB" id="A0A9P6MQC8"/>
<dbReference type="InterPro" id="IPR000138">
    <property type="entry name" value="HMG_CoA_lyase_AS"/>
</dbReference>
<dbReference type="GO" id="GO:0003924">
    <property type="term" value="F:GTPase activity"/>
    <property type="evidence" value="ECO:0007669"/>
    <property type="project" value="InterPro"/>
</dbReference>
<sequence>MYSSLLEAKVVILGSQGVGKTSLVVRYVQKTFSLNCTSTIGASFMTKKLVVDNCKVRLQIWDTAGQERFRSMAPMYYRGANAAILVYDITSEESFRDMNSWVEELRKNMTGDLIIHVVGNKLDLAPTKRAIPLARTEEYVAKTLGTEFSVHEVSAKDDDGIEELFLQITRKLVERKHEIERIKRLNAENAITLQQLEDERLQQAQTASNSSTSSAALANSSSRFVKIVEVGPRDGLQNEKSVISAETKIEFINRLSDTGLSVVEATSFVSPKWVPQMGDAKKVITSIKKKENVNYPCLTPNIKGLDSAIESGVKEVAVFLAASDSFSKKNINCTVEESFDRVKPLIAKAKEHGILVRGYVSCVVGCPYEGPISAKKVAEVSKRLYDMGCYEISLGDTIGVGTPGNFEDLLKEVSKVIPMDAIAVHCHDTYGQALANIHCALEMGVRVVDSSVAGLGGCPYAPGASGNVATEDVVYMLQGMQYETGVDLQKTIATGNWISELLGRSNGSKAARALTLKAAAAACPPTSESPVKSKL</sequence>
<dbReference type="SMART" id="SM00174">
    <property type="entry name" value="RHO"/>
    <property type="match status" value="1"/>
</dbReference>
<dbReference type="SUPFAM" id="SSF52540">
    <property type="entry name" value="P-loop containing nucleoside triphosphate hydrolases"/>
    <property type="match status" value="1"/>
</dbReference>
<dbReference type="EC" id="4.1.3.4" evidence="3"/>
<dbReference type="SUPFAM" id="SSF51569">
    <property type="entry name" value="Aldolase"/>
    <property type="match status" value="1"/>
</dbReference>
<dbReference type="PROSITE" id="PS51419">
    <property type="entry name" value="RAB"/>
    <property type="match status" value="1"/>
</dbReference>
<evidence type="ECO:0000256" key="6">
    <source>
        <dbReference type="ARBA" id="ARBA00049877"/>
    </source>
</evidence>
<dbReference type="Gene3D" id="3.40.50.300">
    <property type="entry name" value="P-loop containing nucleotide triphosphate hydrolases"/>
    <property type="match status" value="1"/>
</dbReference>
<gene>
    <name evidence="8" type="primary">HMGCLL1</name>
    <name evidence="8" type="ORF">BGZ80_002455</name>
</gene>
<dbReference type="Pfam" id="PF00682">
    <property type="entry name" value="HMGL-like"/>
    <property type="match status" value="1"/>
</dbReference>
<protein>
    <recommendedName>
        <fullName evidence="3">hydroxymethylglutaryl-CoA lyase</fullName>
        <ecNumber evidence="3">4.1.3.4</ecNumber>
    </recommendedName>
</protein>
<keyword evidence="4" id="KW-0479">Metal-binding</keyword>
<dbReference type="InterPro" id="IPR000891">
    <property type="entry name" value="PYR_CT"/>
</dbReference>
<evidence type="ECO:0000259" key="7">
    <source>
        <dbReference type="PROSITE" id="PS50991"/>
    </source>
</evidence>
<dbReference type="OrthoDB" id="1905920at2759"/>
<dbReference type="FunFam" id="3.20.20.70:FF:000201">
    <property type="entry name" value="Hydroxymethylglutaryl-CoA lyase"/>
    <property type="match status" value="1"/>
</dbReference>
<dbReference type="GO" id="GO:0046872">
    <property type="term" value="F:metal ion binding"/>
    <property type="evidence" value="ECO:0007669"/>
    <property type="project" value="UniProtKB-KW"/>
</dbReference>
<dbReference type="PROSITE" id="PS01062">
    <property type="entry name" value="HMG_COA_LYASE"/>
    <property type="match status" value="1"/>
</dbReference>
<evidence type="ECO:0000256" key="1">
    <source>
        <dbReference type="ARBA" id="ARBA00005143"/>
    </source>
</evidence>
<dbReference type="InterPro" id="IPR005225">
    <property type="entry name" value="Small_GTP-bd"/>
</dbReference>
<dbReference type="GO" id="GO:0004419">
    <property type="term" value="F:hydroxymethylglutaryl-CoA lyase activity"/>
    <property type="evidence" value="ECO:0007669"/>
    <property type="project" value="UniProtKB-EC"/>
</dbReference>
<evidence type="ECO:0000256" key="2">
    <source>
        <dbReference type="ARBA" id="ARBA00009405"/>
    </source>
</evidence>
<feature type="domain" description="Pyruvate carboxyltransferase" evidence="7">
    <location>
        <begin position="225"/>
        <end position="492"/>
    </location>
</feature>